<keyword evidence="1" id="KW-1133">Transmembrane helix</keyword>
<name>A0A699J8V7_TANCI</name>
<keyword evidence="1" id="KW-0472">Membrane</keyword>
<evidence type="ECO:0000313" key="2">
    <source>
        <dbReference type="EMBL" id="GFA20875.1"/>
    </source>
</evidence>
<proteinExistence type="predicted"/>
<keyword evidence="1" id="KW-0812">Transmembrane</keyword>
<dbReference type="EMBL" id="BKCJ010385877">
    <property type="protein sequence ID" value="GFA20875.1"/>
    <property type="molecule type" value="Genomic_DNA"/>
</dbReference>
<comment type="caution">
    <text evidence="2">The sequence shown here is derived from an EMBL/GenBank/DDBJ whole genome shotgun (WGS) entry which is preliminary data.</text>
</comment>
<feature type="transmembrane region" description="Helical" evidence="1">
    <location>
        <begin position="14"/>
        <end position="36"/>
    </location>
</feature>
<accession>A0A699J8V7</accession>
<dbReference type="AlphaFoldDB" id="A0A699J8V7"/>
<evidence type="ECO:0000256" key="1">
    <source>
        <dbReference type="SAM" id="Phobius"/>
    </source>
</evidence>
<protein>
    <submittedName>
        <fullName evidence="2">Uncharacterized protein</fullName>
    </submittedName>
</protein>
<sequence>WESAMVLGVGGCRLWWLVSWMVGSGGAAVLVVGRWFGCVGSHGGMEGEDKINGGPVEGVDMGVTLCVVAAERSRRKNVEAPEKCWRLKFTGRGKRICV</sequence>
<feature type="non-terminal residue" evidence="2">
    <location>
        <position position="1"/>
    </location>
</feature>
<gene>
    <name evidence="2" type="ORF">Tci_592847</name>
</gene>
<organism evidence="2">
    <name type="scientific">Tanacetum cinerariifolium</name>
    <name type="common">Dalmatian daisy</name>
    <name type="synonym">Chrysanthemum cinerariifolium</name>
    <dbReference type="NCBI Taxonomy" id="118510"/>
    <lineage>
        <taxon>Eukaryota</taxon>
        <taxon>Viridiplantae</taxon>
        <taxon>Streptophyta</taxon>
        <taxon>Embryophyta</taxon>
        <taxon>Tracheophyta</taxon>
        <taxon>Spermatophyta</taxon>
        <taxon>Magnoliopsida</taxon>
        <taxon>eudicotyledons</taxon>
        <taxon>Gunneridae</taxon>
        <taxon>Pentapetalae</taxon>
        <taxon>asterids</taxon>
        <taxon>campanulids</taxon>
        <taxon>Asterales</taxon>
        <taxon>Asteraceae</taxon>
        <taxon>Asteroideae</taxon>
        <taxon>Anthemideae</taxon>
        <taxon>Anthemidinae</taxon>
        <taxon>Tanacetum</taxon>
    </lineage>
</organism>
<reference evidence="2" key="1">
    <citation type="journal article" date="2019" name="Sci. Rep.">
        <title>Draft genome of Tanacetum cinerariifolium, the natural source of mosquito coil.</title>
        <authorList>
            <person name="Yamashiro T."/>
            <person name="Shiraishi A."/>
            <person name="Satake H."/>
            <person name="Nakayama K."/>
        </authorList>
    </citation>
    <scope>NUCLEOTIDE SEQUENCE</scope>
</reference>